<organism evidence="1 2">
    <name type="scientific">Corallococcus exiguus</name>
    <dbReference type="NCBI Taxonomy" id="83462"/>
    <lineage>
        <taxon>Bacteria</taxon>
        <taxon>Pseudomonadati</taxon>
        <taxon>Myxococcota</taxon>
        <taxon>Myxococcia</taxon>
        <taxon>Myxococcales</taxon>
        <taxon>Cystobacterineae</taxon>
        <taxon>Myxococcaceae</taxon>
        <taxon>Corallococcus</taxon>
    </lineage>
</organism>
<dbReference type="Proteomes" id="UP000537825">
    <property type="component" value="Unassembled WGS sequence"/>
</dbReference>
<keyword evidence="2" id="KW-1185">Reference proteome</keyword>
<dbReference type="EMBL" id="JAAAPK010000004">
    <property type="protein sequence ID" value="NBC41834.1"/>
    <property type="molecule type" value="Genomic_DNA"/>
</dbReference>
<comment type="caution">
    <text evidence="1">The sequence shown here is derived from an EMBL/GenBank/DDBJ whole genome shotgun (WGS) entry which is preliminary data.</text>
</comment>
<evidence type="ECO:0000313" key="1">
    <source>
        <dbReference type="EMBL" id="NBC41834.1"/>
    </source>
</evidence>
<dbReference type="RefSeq" id="WP_222595332.1">
    <property type="nucleotide sequence ID" value="NZ_JAAAPK010000004.1"/>
</dbReference>
<evidence type="ECO:0000313" key="2">
    <source>
        <dbReference type="Proteomes" id="UP000537825"/>
    </source>
</evidence>
<proteinExistence type="predicted"/>
<dbReference type="AlphaFoldDB" id="A0A7X5BSF3"/>
<protein>
    <submittedName>
        <fullName evidence="1">Uncharacterized protein</fullName>
    </submittedName>
</protein>
<accession>A0A7X5BSF3</accession>
<reference evidence="1 2" key="1">
    <citation type="submission" date="2020-01" db="EMBL/GenBank/DDBJ databases">
        <title>The draft genome sequence of Corallococcus exiguus DSM 14696.</title>
        <authorList>
            <person name="Zhang X."/>
            <person name="Zhu H."/>
        </authorList>
    </citation>
    <scope>NUCLEOTIDE SEQUENCE [LARGE SCALE GENOMIC DNA]</scope>
    <source>
        <strain evidence="1 2">DSM 14696</strain>
    </source>
</reference>
<gene>
    <name evidence="1" type="ORF">GTZ93_18685</name>
</gene>
<name>A0A7X5BSF3_9BACT</name>
<sequence length="268" mass="28035">MDMRWKNRGSLIRNAIGLGLGVGLLFAATPGIAGDTTGKGCAWFDGVESCPMDASKLSATNEGLLVESTDGKQSGVSLHLEGATGWDAWLNPLEPDGSSRMLLTYIGAQPDGTSELLERVVVARSKAEDQGAIYVDPSVHGASTYTVRGYVDGKLAFERFGVAPVPESFGGPAGPGDDAKFSRLVAFPGKWGSGHGVVAGPNGEGCTPGLDFPFPKPVRFPDHTLSAAVNLVTFQPEGVQSHSHALREVSLQGVGLQSFTLQKVARTP</sequence>